<dbReference type="GO" id="GO:0070566">
    <property type="term" value="F:adenylyltransferase activity"/>
    <property type="evidence" value="ECO:0007669"/>
    <property type="project" value="InterPro"/>
</dbReference>
<dbReference type="PIRSF" id="PIRSF000819">
    <property type="entry name" value="Streptomycin_3-adenylyltransf"/>
    <property type="match status" value="1"/>
</dbReference>
<dbReference type="InterPro" id="IPR025184">
    <property type="entry name" value="AadA_C"/>
</dbReference>
<keyword evidence="1 5" id="KW-0808">Transferase</keyword>
<dbReference type="GO" id="GO:0046677">
    <property type="term" value="P:response to antibiotic"/>
    <property type="evidence" value="ECO:0007669"/>
    <property type="project" value="UniProtKB-KW"/>
</dbReference>
<protein>
    <submittedName>
        <fullName evidence="5">Streptomycin 3''-adenylyltransferase</fullName>
        <ecNumber evidence="5">2.7.7.47</ecNumber>
    </submittedName>
</protein>
<reference evidence="5 6" key="1">
    <citation type="journal article" date="2013" name="ISME J.">
        <title>A metabolic model for members of the genus Tetrasphaera involved in enhanced biological phosphorus removal.</title>
        <authorList>
            <person name="Kristiansen R."/>
            <person name="Nguyen H.T.T."/>
            <person name="Saunders A.M."/>
            <person name="Nielsen J.L."/>
            <person name="Wimmer R."/>
            <person name="Le V.Q."/>
            <person name="McIlroy S.J."/>
            <person name="Petrovski S."/>
            <person name="Seviour R.J."/>
            <person name="Calteau A."/>
            <person name="Nielsen K.L."/>
            <person name="Nielsen P.H."/>
        </authorList>
    </citation>
    <scope>NUCLEOTIDE SEQUENCE [LARGE SCALE GENOMIC DNA]</scope>
    <source>
        <strain evidence="5 6">Ben110</strain>
    </source>
</reference>
<evidence type="ECO:0000313" key="5">
    <source>
        <dbReference type="EMBL" id="CCH72968.1"/>
    </source>
</evidence>
<dbReference type="Pfam" id="PF13427">
    <property type="entry name" value="AadA_C"/>
    <property type="match status" value="1"/>
</dbReference>
<name>W6JUC1_9MICO</name>
<evidence type="ECO:0000256" key="3">
    <source>
        <dbReference type="ARBA" id="ARBA00047831"/>
    </source>
</evidence>
<comment type="catalytic activity">
    <reaction evidence="3">
        <text>spectinomycin + ATP = 9-O-adenylylspectinomycin + diphosphate</text>
        <dbReference type="Rhea" id="RHEA:63228"/>
        <dbReference type="ChEBI" id="CHEBI:30616"/>
        <dbReference type="ChEBI" id="CHEBI:33019"/>
        <dbReference type="ChEBI" id="CHEBI:146260"/>
        <dbReference type="ChEBI" id="CHEBI:146261"/>
    </reaction>
</comment>
<sequence>MTSAQEQAVLDVLRDVLGPNALGVYVHGSAVMAGLRPASDLDLLVVVEGSLTPAARAGLAERLIPISGPQAGGRSIEVTVVVAGQVRPWRYPPIADFLYGDWLRDEIATSGPPRPGAMPNLAIEIRTLLAHGRILDGPPPAELLDPVPPGDVQRAGRDGIPGLLADLTGDERNVLLTLARIAVTVATDAIVDKAEAAAWALPRLPEQHRPALAHARLLYLTSTYADETWPAGLLERVPASAAALVDLIAAQVNPSA</sequence>
<dbReference type="EMBL" id="CAJA01000135">
    <property type="protein sequence ID" value="CCH72968.1"/>
    <property type="molecule type" value="Genomic_DNA"/>
</dbReference>
<dbReference type="GO" id="GO:0009012">
    <property type="term" value="F:aminoglycoside 3''-adenylyltransferase activity"/>
    <property type="evidence" value="ECO:0007669"/>
    <property type="project" value="UniProtKB-EC"/>
</dbReference>
<dbReference type="SUPFAM" id="SSF81301">
    <property type="entry name" value="Nucleotidyltransferase"/>
    <property type="match status" value="1"/>
</dbReference>
<keyword evidence="5" id="KW-0548">Nucleotidyltransferase</keyword>
<evidence type="ECO:0000259" key="4">
    <source>
        <dbReference type="Pfam" id="PF13427"/>
    </source>
</evidence>
<dbReference type="STRING" id="1193182.BN11_220005"/>
<dbReference type="EC" id="2.7.7.47" evidence="5"/>
<dbReference type="Proteomes" id="UP000035763">
    <property type="component" value="Unassembled WGS sequence"/>
</dbReference>
<dbReference type="AlphaFoldDB" id="W6JUC1"/>
<evidence type="ECO:0000256" key="1">
    <source>
        <dbReference type="ARBA" id="ARBA00022679"/>
    </source>
</evidence>
<dbReference type="InterPro" id="IPR043519">
    <property type="entry name" value="NT_sf"/>
</dbReference>
<feature type="domain" description="Adenylyltransferase AadA C-terminal" evidence="4">
    <location>
        <begin position="142"/>
        <end position="229"/>
    </location>
</feature>
<keyword evidence="2" id="KW-0046">Antibiotic resistance</keyword>
<organism evidence="5 6">
    <name type="scientific">Nostocoides australiense Ben110</name>
    <dbReference type="NCBI Taxonomy" id="1193182"/>
    <lineage>
        <taxon>Bacteria</taxon>
        <taxon>Bacillati</taxon>
        <taxon>Actinomycetota</taxon>
        <taxon>Actinomycetes</taxon>
        <taxon>Micrococcales</taxon>
        <taxon>Intrasporangiaceae</taxon>
        <taxon>Nostocoides</taxon>
    </lineage>
</organism>
<gene>
    <name evidence="5" type="primary">ant</name>
    <name evidence="5" type="ORF">BN11_220005</name>
</gene>
<keyword evidence="6" id="KW-1185">Reference proteome</keyword>
<proteinExistence type="predicted"/>
<evidence type="ECO:0000313" key="6">
    <source>
        <dbReference type="Proteomes" id="UP000035763"/>
    </source>
</evidence>
<dbReference type="CDD" id="cd05403">
    <property type="entry name" value="NT_KNTase_like"/>
    <property type="match status" value="1"/>
</dbReference>
<dbReference type="RefSeq" id="WP_048694033.1">
    <property type="nucleotide sequence ID" value="NZ_HG764815.1"/>
</dbReference>
<dbReference type="InterPro" id="IPR024172">
    <property type="entry name" value="AadA/Aad9"/>
</dbReference>
<accession>W6JUC1</accession>
<evidence type="ECO:0000256" key="2">
    <source>
        <dbReference type="ARBA" id="ARBA00023251"/>
    </source>
</evidence>
<comment type="caution">
    <text evidence="5">The sequence shown here is derived from an EMBL/GenBank/DDBJ whole genome shotgun (WGS) entry which is preliminary data.</text>
</comment>